<dbReference type="Proteomes" id="UP001501218">
    <property type="component" value="Unassembled WGS sequence"/>
</dbReference>
<name>A0ABN3FHZ5_9PSEU</name>
<dbReference type="EMBL" id="BAAARA010000001">
    <property type="protein sequence ID" value="GAA2330733.1"/>
    <property type="molecule type" value="Genomic_DNA"/>
</dbReference>
<dbReference type="Pfam" id="PF04149">
    <property type="entry name" value="DUF397"/>
    <property type="match status" value="1"/>
</dbReference>
<dbReference type="RefSeq" id="WP_344125414.1">
    <property type="nucleotide sequence ID" value="NZ_BAAARA010000001.1"/>
</dbReference>
<evidence type="ECO:0000313" key="3">
    <source>
        <dbReference type="Proteomes" id="UP001501218"/>
    </source>
</evidence>
<keyword evidence="3" id="KW-1185">Reference proteome</keyword>
<evidence type="ECO:0000259" key="1">
    <source>
        <dbReference type="Pfam" id="PF04149"/>
    </source>
</evidence>
<gene>
    <name evidence="2" type="ORF">GCM10009854_01980</name>
</gene>
<sequence length="67" mass="7439">MTHELHGWRTASHSGAGADCVEVSVGRELVEVRDSEDRGGSVLTFSRRQWEVFLNRLRGSSPRKGEG</sequence>
<dbReference type="InterPro" id="IPR007278">
    <property type="entry name" value="DUF397"/>
</dbReference>
<reference evidence="2 3" key="1">
    <citation type="journal article" date="2019" name="Int. J. Syst. Evol. Microbiol.">
        <title>The Global Catalogue of Microorganisms (GCM) 10K type strain sequencing project: providing services to taxonomists for standard genome sequencing and annotation.</title>
        <authorList>
            <consortium name="The Broad Institute Genomics Platform"/>
            <consortium name="The Broad Institute Genome Sequencing Center for Infectious Disease"/>
            <person name="Wu L."/>
            <person name="Ma J."/>
        </authorList>
    </citation>
    <scope>NUCLEOTIDE SEQUENCE [LARGE SCALE GENOMIC DNA]</scope>
    <source>
        <strain evidence="2 3">JCM 16221</strain>
    </source>
</reference>
<protein>
    <recommendedName>
        <fullName evidence="1">DUF397 domain-containing protein</fullName>
    </recommendedName>
</protein>
<organism evidence="2 3">
    <name type="scientific">Saccharopolyspora halophila</name>
    <dbReference type="NCBI Taxonomy" id="405551"/>
    <lineage>
        <taxon>Bacteria</taxon>
        <taxon>Bacillati</taxon>
        <taxon>Actinomycetota</taxon>
        <taxon>Actinomycetes</taxon>
        <taxon>Pseudonocardiales</taxon>
        <taxon>Pseudonocardiaceae</taxon>
        <taxon>Saccharopolyspora</taxon>
    </lineage>
</organism>
<evidence type="ECO:0000313" key="2">
    <source>
        <dbReference type="EMBL" id="GAA2330733.1"/>
    </source>
</evidence>
<feature type="domain" description="DUF397" evidence="1">
    <location>
        <begin position="7"/>
        <end position="58"/>
    </location>
</feature>
<comment type="caution">
    <text evidence="2">The sequence shown here is derived from an EMBL/GenBank/DDBJ whole genome shotgun (WGS) entry which is preliminary data.</text>
</comment>
<accession>A0ABN3FHZ5</accession>
<proteinExistence type="predicted"/>